<dbReference type="Gene3D" id="1.25.40.10">
    <property type="entry name" value="Tetratricopeptide repeat domain"/>
    <property type="match status" value="2"/>
</dbReference>
<feature type="compositionally biased region" description="Low complexity" evidence="2">
    <location>
        <begin position="1"/>
        <end position="14"/>
    </location>
</feature>
<dbReference type="Pfam" id="PF08238">
    <property type="entry name" value="Sel1"/>
    <property type="match status" value="6"/>
</dbReference>
<name>A0A1X2J010_9FUNG</name>
<evidence type="ECO:0000313" key="3">
    <source>
        <dbReference type="EMBL" id="ORZ25150.1"/>
    </source>
</evidence>
<feature type="compositionally biased region" description="Pro residues" evidence="2">
    <location>
        <begin position="226"/>
        <end position="240"/>
    </location>
</feature>
<sequence length="728" mass="80832">MSMYSPSINPSISIDNAPLPTPTSTRTNTIFPSTTEDSTDIPSSDDSEDEADQVVYRFRVANPDTPSNSKQVDSKSSTPSIANSKTSTRPLHTTSSPSSGAEVTQAEQCPININTNTHQALPKVASPVLDHGNKALPDIPSESSAHLKRRQSKTLGSEEPAAAATTKSTHRESRQSLTRVYAISEIVEYQPHHLRASVLEPLSTTINNPQQEPTPDLSIKLEPPKLIIPPAPSHPPPLPPAKDKVRSSIMTIPPSNDNNMTAEGTQMTEPHLDQQQQQQQHTPPSSSNTNHSKSSENASQQNHPIADTTTGPSSSPSVAKKKPGSNATHRVSKYHHASYSLTNNPDAIKLYREMAEKTQDDMTQLTYAKYLLEVAELYQPMMTMTAASSTNENDAATRDTELHKKKKALEQEGIRWIRRLSKKGVGEAAFLEATWMETEQHGYKTRNTQRIERLYHIAIQAGVPEASYRLALRKESSPSNTQHPYDIFRLYQKAADLHCVAAIYKMAKIYLHGQLEQEQDFKKGMNYLLSAVHHASNTCNEPPYALALILTNKYTKVSIPSDLIESYGGVIKAREYMEKSASLGNIGAKNRLGHLYEHGLYGGSMDMAKAFVQYEEAAKQGHHLQSMLGLSRLYNTGCHGPNDQDEHYRLKNDISGWLATHPKDEDQSFYWCQRAAKGGLPDALYLLGWYYEIGFGTPRNDSLSVDCYQQAYRKGQLDARDRLATRKG</sequence>
<dbReference type="AlphaFoldDB" id="A0A1X2J010"/>
<dbReference type="EMBL" id="MCGE01000001">
    <property type="protein sequence ID" value="ORZ25150.1"/>
    <property type="molecule type" value="Genomic_DNA"/>
</dbReference>
<feature type="compositionally biased region" description="Low complexity" evidence="2">
    <location>
        <begin position="274"/>
        <end position="292"/>
    </location>
</feature>
<feature type="region of interest" description="Disordered" evidence="2">
    <location>
        <begin position="128"/>
        <end position="175"/>
    </location>
</feature>
<dbReference type="InterPro" id="IPR011990">
    <property type="entry name" value="TPR-like_helical_dom_sf"/>
</dbReference>
<dbReference type="SUPFAM" id="SSF81901">
    <property type="entry name" value="HCP-like"/>
    <property type="match status" value="1"/>
</dbReference>
<dbReference type="OrthoDB" id="272077at2759"/>
<keyword evidence="4" id="KW-1185">Reference proteome</keyword>
<feature type="compositionally biased region" description="Polar residues" evidence="2">
    <location>
        <begin position="64"/>
        <end position="104"/>
    </location>
</feature>
<dbReference type="InterPro" id="IPR006597">
    <property type="entry name" value="Sel1-like"/>
</dbReference>
<gene>
    <name evidence="3" type="ORF">BCR42DRAFT_485363</name>
</gene>
<reference evidence="3 4" key="1">
    <citation type="submission" date="2016-07" db="EMBL/GenBank/DDBJ databases">
        <title>Pervasive Adenine N6-methylation of Active Genes in Fungi.</title>
        <authorList>
            <consortium name="DOE Joint Genome Institute"/>
            <person name="Mondo S.J."/>
            <person name="Dannebaum R.O."/>
            <person name="Kuo R.C."/>
            <person name="Labutti K."/>
            <person name="Haridas S."/>
            <person name="Kuo A."/>
            <person name="Salamov A."/>
            <person name="Ahrendt S.R."/>
            <person name="Lipzen A."/>
            <person name="Sullivan W."/>
            <person name="Andreopoulos W.B."/>
            <person name="Clum A."/>
            <person name="Lindquist E."/>
            <person name="Daum C."/>
            <person name="Ramamoorthy G.K."/>
            <person name="Gryganskyi A."/>
            <person name="Culley D."/>
            <person name="Magnuson J.K."/>
            <person name="James T.Y."/>
            <person name="O'Malley M.A."/>
            <person name="Stajich J.E."/>
            <person name="Spatafora J.W."/>
            <person name="Visel A."/>
            <person name="Grigoriev I.V."/>
        </authorList>
    </citation>
    <scope>NUCLEOTIDE SEQUENCE [LARGE SCALE GENOMIC DNA]</scope>
    <source>
        <strain evidence="3 4">NRRL 1336</strain>
    </source>
</reference>
<dbReference type="SMART" id="SM00671">
    <property type="entry name" value="SEL1"/>
    <property type="match status" value="3"/>
</dbReference>
<comment type="caution">
    <text evidence="3">The sequence shown here is derived from an EMBL/GenBank/DDBJ whole genome shotgun (WGS) entry which is preliminary data.</text>
</comment>
<dbReference type="PANTHER" id="PTHR46430:SF2">
    <property type="entry name" value="CHITIN SYNTHASE REGULATORY FACTOR 4"/>
    <property type="match status" value="1"/>
</dbReference>
<evidence type="ECO:0000256" key="2">
    <source>
        <dbReference type="SAM" id="MobiDB-lite"/>
    </source>
</evidence>
<dbReference type="Proteomes" id="UP000193560">
    <property type="component" value="Unassembled WGS sequence"/>
</dbReference>
<evidence type="ECO:0008006" key="5">
    <source>
        <dbReference type="Google" id="ProtNLM"/>
    </source>
</evidence>
<feature type="compositionally biased region" description="Polar residues" evidence="2">
    <location>
        <begin position="248"/>
        <end position="268"/>
    </location>
</feature>
<dbReference type="STRING" id="90262.A0A1X2J010"/>
<organism evidence="3 4">
    <name type="scientific">Absidia repens</name>
    <dbReference type="NCBI Taxonomy" id="90262"/>
    <lineage>
        <taxon>Eukaryota</taxon>
        <taxon>Fungi</taxon>
        <taxon>Fungi incertae sedis</taxon>
        <taxon>Mucoromycota</taxon>
        <taxon>Mucoromycotina</taxon>
        <taxon>Mucoromycetes</taxon>
        <taxon>Mucorales</taxon>
        <taxon>Cunninghamellaceae</taxon>
        <taxon>Absidia</taxon>
    </lineage>
</organism>
<protein>
    <recommendedName>
        <fullName evidence="5">HCP-like protein</fullName>
    </recommendedName>
</protein>
<evidence type="ECO:0000256" key="1">
    <source>
        <dbReference type="ARBA" id="ARBA00022737"/>
    </source>
</evidence>
<proteinExistence type="predicted"/>
<feature type="compositionally biased region" description="Polar residues" evidence="2">
    <location>
        <begin position="296"/>
        <end position="311"/>
    </location>
</feature>
<feature type="region of interest" description="Disordered" evidence="2">
    <location>
        <begin position="205"/>
        <end position="338"/>
    </location>
</feature>
<accession>A0A1X2J010</accession>
<evidence type="ECO:0000313" key="4">
    <source>
        <dbReference type="Proteomes" id="UP000193560"/>
    </source>
</evidence>
<keyword evidence="1" id="KW-0677">Repeat</keyword>
<dbReference type="InterPro" id="IPR051726">
    <property type="entry name" value="Chitin_Synth_Reg"/>
</dbReference>
<feature type="compositionally biased region" description="Polar residues" evidence="2">
    <location>
        <begin position="22"/>
        <end position="36"/>
    </location>
</feature>
<feature type="compositionally biased region" description="Acidic residues" evidence="2">
    <location>
        <begin position="37"/>
        <end position="52"/>
    </location>
</feature>
<feature type="region of interest" description="Disordered" evidence="2">
    <location>
        <begin position="1"/>
        <end position="104"/>
    </location>
</feature>
<dbReference type="PANTHER" id="PTHR46430">
    <property type="entry name" value="PROTEIN SKT5-RELATED"/>
    <property type="match status" value="1"/>
</dbReference>